<gene>
    <name evidence="1" type="ORF">JJB74_22110</name>
</gene>
<evidence type="ECO:0000313" key="2">
    <source>
        <dbReference type="Proteomes" id="UP000622890"/>
    </source>
</evidence>
<name>A0A934W8X1_9BURK</name>
<organism evidence="1 2">
    <name type="scientific">Noviherbaspirillum pedocola</name>
    <dbReference type="NCBI Taxonomy" id="2801341"/>
    <lineage>
        <taxon>Bacteria</taxon>
        <taxon>Pseudomonadati</taxon>
        <taxon>Pseudomonadota</taxon>
        <taxon>Betaproteobacteria</taxon>
        <taxon>Burkholderiales</taxon>
        <taxon>Oxalobacteraceae</taxon>
        <taxon>Noviherbaspirillum</taxon>
    </lineage>
</organism>
<dbReference type="EMBL" id="JAEPBG010000011">
    <property type="protein sequence ID" value="MBK4737323.1"/>
    <property type="molecule type" value="Genomic_DNA"/>
</dbReference>
<dbReference type="AlphaFoldDB" id="A0A934W8X1"/>
<evidence type="ECO:0000313" key="1">
    <source>
        <dbReference type="EMBL" id="MBK4737323.1"/>
    </source>
</evidence>
<sequence>MIVDDEANALAPRTPRLISMNGRTGISTSIAGGGICRSTGKDMCEGDLSVGVTFDALQIFPEQSAARAGLRKLGSGLVVQPHRQRIPLGLMLCTEYVFSQRISMRALRKLSLRYRYFTRRGRFLDIFLWRVDTA</sequence>
<comment type="caution">
    <text evidence="1">The sequence shown here is derived from an EMBL/GenBank/DDBJ whole genome shotgun (WGS) entry which is preliminary data.</text>
</comment>
<reference evidence="1" key="1">
    <citation type="submission" date="2021-01" db="EMBL/GenBank/DDBJ databases">
        <title>Genome sequence of strain Noviherbaspirillum sp. DKR-6.</title>
        <authorList>
            <person name="Chaudhary D.K."/>
        </authorList>
    </citation>
    <scope>NUCLEOTIDE SEQUENCE</scope>
    <source>
        <strain evidence="1">DKR-6</strain>
    </source>
</reference>
<accession>A0A934W8X1</accession>
<dbReference type="Proteomes" id="UP000622890">
    <property type="component" value="Unassembled WGS sequence"/>
</dbReference>
<protein>
    <submittedName>
        <fullName evidence="1">Uncharacterized protein</fullName>
    </submittedName>
</protein>
<keyword evidence="2" id="KW-1185">Reference proteome</keyword>
<dbReference type="RefSeq" id="WP_200595516.1">
    <property type="nucleotide sequence ID" value="NZ_JAEPBG010000011.1"/>
</dbReference>
<proteinExistence type="predicted"/>